<dbReference type="GO" id="GO:0045719">
    <property type="term" value="P:negative regulation of glycogen biosynthetic process"/>
    <property type="evidence" value="ECO:0007669"/>
    <property type="project" value="TreeGrafter"/>
</dbReference>
<dbReference type="GO" id="GO:0005524">
    <property type="term" value="F:ATP binding"/>
    <property type="evidence" value="ECO:0007669"/>
    <property type="project" value="UniProtKB-KW"/>
</dbReference>
<evidence type="ECO:0000256" key="4">
    <source>
        <dbReference type="ARBA" id="ARBA00022741"/>
    </source>
</evidence>
<evidence type="ECO:0000256" key="2">
    <source>
        <dbReference type="ARBA" id="ARBA00022527"/>
    </source>
</evidence>
<sequence length="589" mass="63509">MGRSSGCSLPLPPLDDSTGTEESSFLAASLAHLLSRDEEQKLEQLHKDDRLIHDENKQKNGTSFFSPPSPPEAASTPTSRLEDPHASSCDPLKLPAGVTCNSPGTPTVDEPWPGAALNCRQDLKSHMVPGQVSKTNSTCDAKHSSLEHIVVHNCLLNDPSFFASERNTVCGVCSGNKTGCSASAPGAATSSEDVKESELNCICSGLELLGLNTGVKGNSDNSSGVTAALVGGCCSDAVDSNMIIETNSTFSTHQGKQLLSGVATEADCGWLASRRHLQNSEAFPEKPETFAETVGHNSNRNPLKSKSRPEEHCQLLGLQNMEIKITSTPVKQEDRLNPAAPLSWEILEGSYVGNCCHKDGSQFSIHFEVKCAELQDPTLLFCVWVVKDISQSQKEAVAKTQRLLASLTNSSQSVADLSTKSLGELVSAVGYLHCRNILHRDIKDENIVIAEDFTIKLVDFGSAAYLEPGKLFYTFCGTIEYCSPEVLSGKPYHGPELEMWSLGITLYTLVLGENPFCELEEALAAVLSPPHPVSEGLMDLMAGLLRPVPEQRTTLAMLAEHPWLRQPVNLADYTWEEVFASAEPAGTSV</sequence>
<dbReference type="InterPro" id="IPR011009">
    <property type="entry name" value="Kinase-like_dom_sf"/>
</dbReference>
<dbReference type="eggNOG" id="KOG1152">
    <property type="taxonomic scope" value="Eukaryota"/>
</dbReference>
<dbReference type="FunFam" id="1.10.510.10:FF:000351">
    <property type="entry name" value="PAS domain-containing serine/threonine-protein kinase"/>
    <property type="match status" value="1"/>
</dbReference>
<dbReference type="EC" id="2.7.11.1" evidence="1"/>
<name>U3JLE5_FICAL</name>
<keyword evidence="5" id="KW-0418">Kinase</keyword>
<feature type="compositionally biased region" description="Low complexity" evidence="9">
    <location>
        <begin position="62"/>
        <end position="79"/>
    </location>
</feature>
<evidence type="ECO:0000256" key="6">
    <source>
        <dbReference type="ARBA" id="ARBA00022840"/>
    </source>
</evidence>
<evidence type="ECO:0000256" key="8">
    <source>
        <dbReference type="ARBA" id="ARBA00048679"/>
    </source>
</evidence>
<dbReference type="GO" id="GO:0005829">
    <property type="term" value="C:cytosol"/>
    <property type="evidence" value="ECO:0007669"/>
    <property type="project" value="TreeGrafter"/>
</dbReference>
<feature type="region of interest" description="Disordered" evidence="9">
    <location>
        <begin position="41"/>
        <end position="88"/>
    </location>
</feature>
<dbReference type="SUPFAM" id="SSF56112">
    <property type="entry name" value="Protein kinase-like (PK-like)"/>
    <property type="match status" value="1"/>
</dbReference>
<dbReference type="SMART" id="SM00220">
    <property type="entry name" value="S_TKc"/>
    <property type="match status" value="1"/>
</dbReference>
<evidence type="ECO:0000256" key="3">
    <source>
        <dbReference type="ARBA" id="ARBA00022679"/>
    </source>
</evidence>
<evidence type="ECO:0000313" key="12">
    <source>
        <dbReference type="Proteomes" id="UP000016665"/>
    </source>
</evidence>
<dbReference type="Gene3D" id="1.10.510.10">
    <property type="entry name" value="Transferase(Phosphotransferase) domain 1"/>
    <property type="match status" value="1"/>
</dbReference>
<dbReference type="PROSITE" id="PS00108">
    <property type="entry name" value="PROTEIN_KINASE_ST"/>
    <property type="match status" value="1"/>
</dbReference>
<dbReference type="HOGENOM" id="CLU_006086_0_0_1"/>
<dbReference type="InterPro" id="IPR008271">
    <property type="entry name" value="Ser/Thr_kinase_AS"/>
</dbReference>
<dbReference type="Pfam" id="PF00069">
    <property type="entry name" value="Pkinase"/>
    <property type="match status" value="1"/>
</dbReference>
<gene>
    <name evidence="11" type="primary">PASK</name>
</gene>
<dbReference type="Proteomes" id="UP000016665">
    <property type="component" value="Chromosome 9"/>
</dbReference>
<reference evidence="11" key="3">
    <citation type="submission" date="2025-09" db="UniProtKB">
        <authorList>
            <consortium name="Ensembl"/>
        </authorList>
    </citation>
    <scope>IDENTIFICATION</scope>
</reference>
<dbReference type="Ensembl" id="ENSFALT00000003613.2">
    <property type="protein sequence ID" value="ENSFALP00000003599.2"/>
    <property type="gene ID" value="ENSFALG00000003450.2"/>
</dbReference>
<evidence type="ECO:0000259" key="10">
    <source>
        <dbReference type="PROSITE" id="PS50011"/>
    </source>
</evidence>
<evidence type="ECO:0000313" key="11">
    <source>
        <dbReference type="Ensembl" id="ENSFALP00000003599.2"/>
    </source>
</evidence>
<protein>
    <recommendedName>
        <fullName evidence="1">non-specific serine/threonine protein kinase</fullName>
        <ecNumber evidence="1">2.7.11.1</ecNumber>
    </recommendedName>
</protein>
<evidence type="ECO:0000256" key="9">
    <source>
        <dbReference type="SAM" id="MobiDB-lite"/>
    </source>
</evidence>
<comment type="catalytic activity">
    <reaction evidence="7">
        <text>L-threonyl-[protein] + ATP = O-phospho-L-threonyl-[protein] + ADP + H(+)</text>
        <dbReference type="Rhea" id="RHEA:46608"/>
        <dbReference type="Rhea" id="RHEA-COMP:11060"/>
        <dbReference type="Rhea" id="RHEA-COMP:11605"/>
        <dbReference type="ChEBI" id="CHEBI:15378"/>
        <dbReference type="ChEBI" id="CHEBI:30013"/>
        <dbReference type="ChEBI" id="CHEBI:30616"/>
        <dbReference type="ChEBI" id="CHEBI:61977"/>
        <dbReference type="ChEBI" id="CHEBI:456216"/>
        <dbReference type="EC" id="2.7.11.1"/>
    </reaction>
</comment>
<keyword evidence="2" id="KW-0723">Serine/threonine-protein kinase</keyword>
<dbReference type="PANTHER" id="PTHR24346">
    <property type="entry name" value="MAP/MICROTUBULE AFFINITY-REGULATING KINASE"/>
    <property type="match status" value="1"/>
</dbReference>
<feature type="domain" description="Protein kinase" evidence="10">
    <location>
        <begin position="288"/>
        <end position="564"/>
    </location>
</feature>
<dbReference type="GO" id="GO:0005634">
    <property type="term" value="C:nucleus"/>
    <property type="evidence" value="ECO:0007669"/>
    <property type="project" value="TreeGrafter"/>
</dbReference>
<proteinExistence type="predicted"/>
<dbReference type="InterPro" id="IPR000719">
    <property type="entry name" value="Prot_kinase_dom"/>
</dbReference>
<dbReference type="GeneTree" id="ENSGT00940000159035"/>
<keyword evidence="12" id="KW-1185">Reference proteome</keyword>
<organism evidence="11 12">
    <name type="scientific">Ficedula albicollis</name>
    <name type="common">Collared flycatcher</name>
    <name type="synonym">Muscicapa albicollis</name>
    <dbReference type="NCBI Taxonomy" id="59894"/>
    <lineage>
        <taxon>Eukaryota</taxon>
        <taxon>Metazoa</taxon>
        <taxon>Chordata</taxon>
        <taxon>Craniata</taxon>
        <taxon>Vertebrata</taxon>
        <taxon>Euteleostomi</taxon>
        <taxon>Archelosauria</taxon>
        <taxon>Archosauria</taxon>
        <taxon>Dinosauria</taxon>
        <taxon>Saurischia</taxon>
        <taxon>Theropoda</taxon>
        <taxon>Coelurosauria</taxon>
        <taxon>Aves</taxon>
        <taxon>Neognathae</taxon>
        <taxon>Neoaves</taxon>
        <taxon>Telluraves</taxon>
        <taxon>Australaves</taxon>
        <taxon>Passeriformes</taxon>
        <taxon>Muscicapidae</taxon>
        <taxon>Ficedula</taxon>
    </lineage>
</organism>
<keyword evidence="4" id="KW-0547">Nucleotide-binding</keyword>
<evidence type="ECO:0000256" key="1">
    <source>
        <dbReference type="ARBA" id="ARBA00012513"/>
    </source>
</evidence>
<comment type="catalytic activity">
    <reaction evidence="8">
        <text>L-seryl-[protein] + ATP = O-phospho-L-seryl-[protein] + ADP + H(+)</text>
        <dbReference type="Rhea" id="RHEA:17989"/>
        <dbReference type="Rhea" id="RHEA-COMP:9863"/>
        <dbReference type="Rhea" id="RHEA-COMP:11604"/>
        <dbReference type="ChEBI" id="CHEBI:15378"/>
        <dbReference type="ChEBI" id="CHEBI:29999"/>
        <dbReference type="ChEBI" id="CHEBI:30616"/>
        <dbReference type="ChEBI" id="CHEBI:83421"/>
        <dbReference type="ChEBI" id="CHEBI:456216"/>
        <dbReference type="EC" id="2.7.11.1"/>
    </reaction>
</comment>
<dbReference type="AlphaFoldDB" id="U3JLE5"/>
<dbReference type="GO" id="GO:0035556">
    <property type="term" value="P:intracellular signal transduction"/>
    <property type="evidence" value="ECO:0007669"/>
    <property type="project" value="TreeGrafter"/>
</dbReference>
<reference evidence="11" key="2">
    <citation type="submission" date="2025-08" db="UniProtKB">
        <authorList>
            <consortium name="Ensembl"/>
        </authorList>
    </citation>
    <scope>IDENTIFICATION</scope>
</reference>
<accession>U3JLE5</accession>
<keyword evidence="6" id="KW-0067">ATP-binding</keyword>
<dbReference type="PANTHER" id="PTHR24346:SF51">
    <property type="entry name" value="PAS DOMAIN-CONTAINING SERINE_THREONINE-PROTEIN KINASE"/>
    <property type="match status" value="1"/>
</dbReference>
<feature type="region of interest" description="Disordered" evidence="9">
    <location>
        <begin position="1"/>
        <end position="23"/>
    </location>
</feature>
<evidence type="ECO:0000256" key="7">
    <source>
        <dbReference type="ARBA" id="ARBA00047899"/>
    </source>
</evidence>
<dbReference type="PROSITE" id="PS50011">
    <property type="entry name" value="PROTEIN_KINASE_DOM"/>
    <property type="match status" value="1"/>
</dbReference>
<evidence type="ECO:0000256" key="5">
    <source>
        <dbReference type="ARBA" id="ARBA00022777"/>
    </source>
</evidence>
<dbReference type="STRING" id="59894.ENSFALP00000003599"/>
<reference evidence="11 12" key="1">
    <citation type="journal article" date="2012" name="Nature">
        <title>The genomic landscape of species divergence in Ficedula flycatchers.</title>
        <authorList>
            <person name="Ellegren H."/>
            <person name="Smeds L."/>
            <person name="Burri R."/>
            <person name="Olason P.I."/>
            <person name="Backstrom N."/>
            <person name="Kawakami T."/>
            <person name="Kunstner A."/>
            <person name="Makinen H."/>
            <person name="Nadachowska-Brzyska K."/>
            <person name="Qvarnstrom A."/>
            <person name="Uebbing S."/>
            <person name="Wolf J.B."/>
        </authorList>
    </citation>
    <scope>NUCLEOTIDE SEQUENCE [LARGE SCALE GENOMIC DNA]</scope>
</reference>
<keyword evidence="3" id="KW-0808">Transferase</keyword>
<dbReference type="GO" id="GO:0004674">
    <property type="term" value="F:protein serine/threonine kinase activity"/>
    <property type="evidence" value="ECO:0007669"/>
    <property type="project" value="UniProtKB-KW"/>
</dbReference>
<feature type="compositionally biased region" description="Basic and acidic residues" evidence="9">
    <location>
        <begin position="41"/>
        <end position="58"/>
    </location>
</feature>